<sequence length="700" mass="77543">MKPSLSFSGVPGLIDMPSGEALPDGNFVISASRFGPISRGTIHFQITPWLSASYRLQNTSKWDDVLPDPSGYTSYNDRSFDLRLRLLEEGAWTPAITLGLQDVLGTGLNAAEYLVATKTFGERLKVTGGLGWGRLASYNPVATPFGERGPGFDSIRDRGSELNAGNWFKGDMAVFGGLEYQINDRWSVKAEYSTDAYATEAGLRQTFERRTPFNFGAEYRWGDFTTIGLYSLYGSEIGLSFNMVMDPKRRPGSIGILGSGPVPVVARPSPAADPEAWDKGWVTQGDANPLLRKNLARYLGPDGISIEDFAYTADRVQIRIRNSKIDAPSQAIGRTARALSIVMPASVETFEIVPVVRGMAASKVTLRRSDLERLEHTPNNGQVLRERITFADAGAMIPGGLGPDAGLYPKFRWRAIPAYRISAPARGDIGLRGTASYDIAPGWIVSGTAYQRLAENFDKITFRDKGGTLDPVRSDSRKYYEDGGFAVERLTLAWYAHPAENIYSRVTFGYLERMHGGISGEVLWKPVNGRLALGAEVNFTRQRDTDGLFGFGYMRDPDDSGPLGEVFYERETVTGHVSAYYDFGNGYLGQLDVGRYLAGDVGATLTLDREFANGWKVGAFATFTDASKEEFGEGSFDKGLRLTIPMNWLLSRPSRQQFSETIRPLQRDGGARVDVEGRLYQSLRDYHQERVDDQWDRVWR</sequence>
<organism evidence="1 2">
    <name type="scientific">Pseudogemmobacter faecipullorum</name>
    <dbReference type="NCBI Taxonomy" id="2755041"/>
    <lineage>
        <taxon>Bacteria</taxon>
        <taxon>Pseudomonadati</taxon>
        <taxon>Pseudomonadota</taxon>
        <taxon>Alphaproteobacteria</taxon>
        <taxon>Rhodobacterales</taxon>
        <taxon>Paracoccaceae</taxon>
        <taxon>Pseudogemmobacter</taxon>
    </lineage>
</organism>
<dbReference type="InterPro" id="IPR010344">
    <property type="entry name" value="YbjH"/>
</dbReference>
<dbReference type="SUPFAM" id="SSF56925">
    <property type="entry name" value="OMPA-like"/>
    <property type="match status" value="1"/>
</dbReference>
<dbReference type="EMBL" id="JACDXX010000002">
    <property type="protein sequence ID" value="MCB5408882.1"/>
    <property type="molecule type" value="Genomic_DNA"/>
</dbReference>
<accession>A0ABS8CHL7</accession>
<name>A0ABS8CHL7_9RHOB</name>
<dbReference type="RefSeq" id="WP_226933784.1">
    <property type="nucleotide sequence ID" value="NZ_JACDXX010000002.1"/>
</dbReference>
<dbReference type="InterPro" id="IPR011250">
    <property type="entry name" value="OMP/PagP_B-barrel"/>
</dbReference>
<reference evidence="1 2" key="1">
    <citation type="submission" date="2020-07" db="EMBL/GenBank/DDBJ databases">
        <title>Pseudogemmobacter sp. nov., isolated from poultry manure in Taiwan.</title>
        <authorList>
            <person name="Lin S.-Y."/>
            <person name="Tang Y.-S."/>
            <person name="Young C.-C."/>
        </authorList>
    </citation>
    <scope>NUCLEOTIDE SEQUENCE [LARGE SCALE GENOMIC DNA]</scope>
    <source>
        <strain evidence="1 2">CC-YST710</strain>
    </source>
</reference>
<evidence type="ECO:0000313" key="1">
    <source>
        <dbReference type="EMBL" id="MCB5408882.1"/>
    </source>
</evidence>
<dbReference type="Pfam" id="PF06082">
    <property type="entry name" value="YjbH"/>
    <property type="match status" value="1"/>
</dbReference>
<gene>
    <name evidence="1" type="ORF">H0485_02510</name>
</gene>
<keyword evidence="2" id="KW-1185">Reference proteome</keyword>
<evidence type="ECO:0000313" key="2">
    <source>
        <dbReference type="Proteomes" id="UP001198571"/>
    </source>
</evidence>
<comment type="caution">
    <text evidence="1">The sequence shown here is derived from an EMBL/GenBank/DDBJ whole genome shotgun (WGS) entry which is preliminary data.</text>
</comment>
<protein>
    <submittedName>
        <fullName evidence="1">YjbH domain-containing protein</fullName>
    </submittedName>
</protein>
<dbReference type="Proteomes" id="UP001198571">
    <property type="component" value="Unassembled WGS sequence"/>
</dbReference>
<proteinExistence type="predicted"/>